<evidence type="ECO:0000256" key="8">
    <source>
        <dbReference type="ARBA" id="ARBA00023157"/>
    </source>
</evidence>
<evidence type="ECO:0000256" key="3">
    <source>
        <dbReference type="ARBA" id="ARBA00022723"/>
    </source>
</evidence>
<evidence type="ECO:0000256" key="7">
    <source>
        <dbReference type="ARBA" id="ARBA00023049"/>
    </source>
</evidence>
<dbReference type="InterPro" id="IPR024079">
    <property type="entry name" value="MetalloPept_cat_dom_sf"/>
</dbReference>
<evidence type="ECO:0000313" key="10">
    <source>
        <dbReference type="EMBL" id="MBC9812879.1"/>
    </source>
</evidence>
<dbReference type="InterPro" id="IPR035986">
    <property type="entry name" value="PKD_dom_sf"/>
</dbReference>
<dbReference type="Gene3D" id="2.60.40.10">
    <property type="entry name" value="Immunoglobulins"/>
    <property type="match status" value="1"/>
</dbReference>
<keyword evidence="8" id="KW-1015">Disulfide bond</keyword>
<evidence type="ECO:0000256" key="6">
    <source>
        <dbReference type="ARBA" id="ARBA00022833"/>
    </source>
</evidence>
<gene>
    <name evidence="10" type="ORF">H9Y05_10395</name>
</gene>
<comment type="caution">
    <text evidence="10">The sequence shown here is derived from an EMBL/GenBank/DDBJ whole genome shotgun (WGS) entry which is preliminary data.</text>
</comment>
<dbReference type="CDD" id="cd00146">
    <property type="entry name" value="PKD"/>
    <property type="match status" value="1"/>
</dbReference>
<dbReference type="InterPro" id="IPR013783">
    <property type="entry name" value="Ig-like_fold"/>
</dbReference>
<keyword evidence="3" id="KW-0479">Metal-binding</keyword>
<dbReference type="Gene3D" id="3.40.390.10">
    <property type="entry name" value="Collagenase (Catalytic Domain)"/>
    <property type="match status" value="1"/>
</dbReference>
<dbReference type="PROSITE" id="PS50093">
    <property type="entry name" value="PKD"/>
    <property type="match status" value="1"/>
</dbReference>
<dbReference type="Pfam" id="PF18911">
    <property type="entry name" value="PKD_4"/>
    <property type="match status" value="1"/>
</dbReference>
<keyword evidence="11" id="KW-1185">Reference proteome</keyword>
<dbReference type="InterPro" id="IPR026444">
    <property type="entry name" value="Secre_tail"/>
</dbReference>
<accession>A0A8J6TTI2</accession>
<dbReference type="InterPro" id="IPR000601">
    <property type="entry name" value="PKD_dom"/>
</dbReference>
<dbReference type="Pfam" id="PF05572">
    <property type="entry name" value="Peptidase_M43"/>
    <property type="match status" value="1"/>
</dbReference>
<dbReference type="GO" id="GO:0046872">
    <property type="term" value="F:metal ion binding"/>
    <property type="evidence" value="ECO:0007669"/>
    <property type="project" value="UniProtKB-KW"/>
</dbReference>
<dbReference type="RefSeq" id="WP_216714239.1">
    <property type="nucleotide sequence ID" value="NZ_JACVEL010000006.1"/>
</dbReference>
<evidence type="ECO:0000256" key="1">
    <source>
        <dbReference type="ARBA" id="ARBA00008721"/>
    </source>
</evidence>
<protein>
    <submittedName>
        <fullName evidence="10">PKD domain-containing protein</fullName>
    </submittedName>
</protein>
<evidence type="ECO:0000313" key="11">
    <source>
        <dbReference type="Proteomes" id="UP000652681"/>
    </source>
</evidence>
<reference evidence="10" key="1">
    <citation type="submission" date="2020-09" db="EMBL/GenBank/DDBJ databases">
        <title>Taishania pollutisoli gen. nov., sp. nov., Isolated from Tetrabromobisphenol A-Contaminated Soil.</title>
        <authorList>
            <person name="Chen Q."/>
        </authorList>
    </citation>
    <scope>NUCLEOTIDE SEQUENCE</scope>
    <source>
        <strain evidence="10">CZZ-1</strain>
    </source>
</reference>
<evidence type="ECO:0000256" key="2">
    <source>
        <dbReference type="ARBA" id="ARBA00022670"/>
    </source>
</evidence>
<dbReference type="PANTHER" id="PTHR47466:SF1">
    <property type="entry name" value="METALLOPROTEASE MEP1 (AFU_ORTHOLOGUE AFUA_1G07730)-RELATED"/>
    <property type="match status" value="1"/>
</dbReference>
<evidence type="ECO:0000259" key="9">
    <source>
        <dbReference type="PROSITE" id="PS50093"/>
    </source>
</evidence>
<evidence type="ECO:0000256" key="5">
    <source>
        <dbReference type="ARBA" id="ARBA00022801"/>
    </source>
</evidence>
<evidence type="ECO:0000256" key="4">
    <source>
        <dbReference type="ARBA" id="ARBA00022729"/>
    </source>
</evidence>
<sequence length="716" mass="78907">MGKIFIGLSSILFTITVGFGQYKFNPQNARDGETVEYCHENYRLEQMRLREPEMYQQYIAGRQQLEVETQNYVAPKSDIVYIVPIVFHVIHNGGPENISDEQIYDAVQILNRDFRRLNADADNVQPLFQGMPKDASIEFRLATIAPNGDCFKGITRTLTSLTNDGSDGQAQLNTAFFGNDVYQGTWSHTNYLNILVARNIGGAAGYTYRPSSWGGTSVYYNSIWMLQNYTGSIGTSSVGTSRTLTHEVGHWLNLKHTWGDGNSPGLASNCDMDDDVEDTPNTVGSTYCNFNETTCGPVANVENYMDYSYCSKMYTPGQVTRMRAALVSATASRSNLWTASNLATVGAIDNPPLCKADFFADRRVICAGESVQFSDNSFNAVSGWTWDFQGGTPASSMTENPSVIYSTPGTYQVSLTASNGGDSESETKVAYITVLEPGTSLPFYEGFESFSTLTDMQNSWFIDNGGSANGFELTTSAAHTGAKSMKINNFYQSGINKNELSSSNVDLSGEVLNDVTLSFRYAYRKKAATNQEYLKVYFSADCGESWGTPKKTFNATMMSNEVATSPWTPTAADWKTVHVPFSNNSFTPFLVENFRYKFVFEANGGNNFYLDDINIYKGSESDDIVLGIEEKGAVNEITLFPNPNNGEMNVSFSLSQAQLVHLTVMDLSGKELKSTVVSGAIGENVIMIDNTGIASGIYFIQLNTEASRKMLQFVKN</sequence>
<feature type="domain" description="PKD" evidence="9">
    <location>
        <begin position="367"/>
        <end position="439"/>
    </location>
</feature>
<keyword evidence="2" id="KW-0645">Protease</keyword>
<name>A0A8J6TTI2_9FLAO</name>
<dbReference type="EMBL" id="JACVEL010000006">
    <property type="protein sequence ID" value="MBC9812879.1"/>
    <property type="molecule type" value="Genomic_DNA"/>
</dbReference>
<comment type="similarity">
    <text evidence="1">Belongs to the peptidase M43B family.</text>
</comment>
<dbReference type="Proteomes" id="UP000652681">
    <property type="component" value="Unassembled WGS sequence"/>
</dbReference>
<keyword evidence="6" id="KW-0862">Zinc</keyword>
<keyword evidence="4" id="KW-0732">Signal</keyword>
<dbReference type="Gene3D" id="2.60.120.260">
    <property type="entry name" value="Galactose-binding domain-like"/>
    <property type="match status" value="1"/>
</dbReference>
<keyword evidence="5" id="KW-0378">Hydrolase</keyword>
<dbReference type="Pfam" id="PF18962">
    <property type="entry name" value="Por_Secre_tail"/>
    <property type="match status" value="1"/>
</dbReference>
<dbReference type="GO" id="GO:0008237">
    <property type="term" value="F:metallopeptidase activity"/>
    <property type="evidence" value="ECO:0007669"/>
    <property type="project" value="UniProtKB-KW"/>
</dbReference>
<dbReference type="NCBIfam" id="TIGR04183">
    <property type="entry name" value="Por_Secre_tail"/>
    <property type="match status" value="1"/>
</dbReference>
<dbReference type="InterPro" id="IPR022409">
    <property type="entry name" value="PKD/Chitinase_dom"/>
</dbReference>
<keyword evidence="7" id="KW-0482">Metalloprotease</keyword>
<dbReference type="SUPFAM" id="SSF55486">
    <property type="entry name" value="Metalloproteases ('zincins'), catalytic domain"/>
    <property type="match status" value="1"/>
</dbReference>
<dbReference type="SUPFAM" id="SSF49299">
    <property type="entry name" value="PKD domain"/>
    <property type="match status" value="1"/>
</dbReference>
<dbReference type="AlphaFoldDB" id="A0A8J6TTI2"/>
<dbReference type="SMART" id="SM00089">
    <property type="entry name" value="PKD"/>
    <property type="match status" value="1"/>
</dbReference>
<dbReference type="InterPro" id="IPR008754">
    <property type="entry name" value="Peptidase_M43"/>
</dbReference>
<organism evidence="10 11">
    <name type="scientific">Taishania pollutisoli</name>
    <dbReference type="NCBI Taxonomy" id="2766479"/>
    <lineage>
        <taxon>Bacteria</taxon>
        <taxon>Pseudomonadati</taxon>
        <taxon>Bacteroidota</taxon>
        <taxon>Flavobacteriia</taxon>
        <taxon>Flavobacteriales</taxon>
        <taxon>Crocinitomicaceae</taxon>
        <taxon>Taishania</taxon>
    </lineage>
</organism>
<dbReference type="PANTHER" id="PTHR47466">
    <property type="match status" value="1"/>
</dbReference>
<proteinExistence type="inferred from homology"/>
<dbReference type="GO" id="GO:0006508">
    <property type="term" value="P:proteolysis"/>
    <property type="evidence" value="ECO:0007669"/>
    <property type="project" value="UniProtKB-KW"/>
</dbReference>